<protein>
    <submittedName>
        <fullName evidence="2">5,10-methylenetetrahydrofolate reductase</fullName>
    </submittedName>
</protein>
<dbReference type="InterPro" id="IPR029041">
    <property type="entry name" value="FAD-linked_oxidoreductase-like"/>
</dbReference>
<dbReference type="RefSeq" id="WP_010513590.1">
    <property type="nucleotide sequence ID" value="NZ_BANJ01000022.1"/>
</dbReference>
<dbReference type="AlphaFoldDB" id="A0A0D6Q7U9"/>
<sequence>MTLTSVELIPRDQETLLRDAEDVRRLFPDAQMLNIPDLLRFSIRSWEAAALVRPIFPRVVPHIRAIDIAPDAPLPGADDPDLKEVLVVKGDPPSDLKHRTYPNTSESMIARYRREAPHLTVYAAFDPYRRAPYKEMEAIARKKEAGAAGFFTQPIFDMRMLDLCMNWLHGENVFWGISPVIGPKSRSYWETTNHVIFPHDFEPTLDANIAFARQMMETVAQAGGNTYLMPLRVKLERYLPPLRRGHAQDPLTC</sequence>
<dbReference type="EMBL" id="BANJ01000022">
    <property type="protein sequence ID" value="GAN99519.1"/>
    <property type="molecule type" value="Genomic_DNA"/>
</dbReference>
<reference evidence="2 3" key="1">
    <citation type="submission" date="2012-11" db="EMBL/GenBank/DDBJ databases">
        <title>Whole genome sequence of Gluconacetobacter xylinus NBRC 13693.</title>
        <authorList>
            <person name="Azuma Y."/>
            <person name="Higashiura N."/>
            <person name="Hirakawa H."/>
            <person name="Matsushita K."/>
        </authorList>
    </citation>
    <scope>NUCLEOTIDE SEQUENCE [LARGE SCALE GENOMIC DNA]</scope>
    <source>
        <strain evidence="2 3">NBRC 13693</strain>
    </source>
</reference>
<keyword evidence="1" id="KW-0560">Oxidoreductase</keyword>
<dbReference type="GeneID" id="79186666"/>
<dbReference type="SUPFAM" id="SSF51730">
    <property type="entry name" value="FAD-linked oxidoreductase"/>
    <property type="match status" value="1"/>
</dbReference>
<dbReference type="Proteomes" id="UP000032683">
    <property type="component" value="Unassembled WGS sequence"/>
</dbReference>
<accession>A0A0D6Q7U9</accession>
<dbReference type="Gene3D" id="3.20.20.220">
    <property type="match status" value="1"/>
</dbReference>
<comment type="caution">
    <text evidence="2">The sequence shown here is derived from an EMBL/GenBank/DDBJ whole genome shotgun (WGS) entry which is preliminary data.</text>
</comment>
<evidence type="ECO:0000313" key="3">
    <source>
        <dbReference type="Proteomes" id="UP000032683"/>
    </source>
</evidence>
<evidence type="ECO:0000313" key="2">
    <source>
        <dbReference type="EMBL" id="GAN99519.1"/>
    </source>
</evidence>
<evidence type="ECO:0000256" key="1">
    <source>
        <dbReference type="ARBA" id="ARBA00023002"/>
    </source>
</evidence>
<dbReference type="GO" id="GO:0016491">
    <property type="term" value="F:oxidoreductase activity"/>
    <property type="evidence" value="ECO:0007669"/>
    <property type="project" value="UniProtKB-KW"/>
</dbReference>
<organism evidence="2 3">
    <name type="scientific">Komagataeibacter xylinus NBRC 13693</name>
    <dbReference type="NCBI Taxonomy" id="1234668"/>
    <lineage>
        <taxon>Bacteria</taxon>
        <taxon>Pseudomonadati</taxon>
        <taxon>Pseudomonadota</taxon>
        <taxon>Alphaproteobacteria</taxon>
        <taxon>Acetobacterales</taxon>
        <taxon>Acetobacteraceae</taxon>
        <taxon>Komagataeibacter</taxon>
    </lineage>
</organism>
<name>A0A0D6Q7U9_KOMXY</name>
<proteinExistence type="predicted"/>
<gene>
    <name evidence="2" type="ORF">Gxy13693_022_122</name>
</gene>